<sequence>MTLRPDPPSDPPAVSFTAPVAEVDSSESEDYQYDHQEDEKEEEKVEEEVANTDGAGISHTSGTAGEDEVWGSESVHEWLSPSMAYLKGPAVGPEPTLLGEEPSVTNPGAESVGPAQEPTHDSTQPPLSQGSTQPTSTTLTGSSQEGHHQGQSITSHGPGQSTSIPLVANVEPVHAQEDGPLLEARLVTSTIVSKQSSEQGQAFFCARCIPNSAGARWLCFGISCLLAIVAVVAIICSGGICSASDEGNSLSSSAQRQENPDAPVATPTQFVPSQNPQAELILTPQAKAATSPSMNPSIEPSLLPSLEPSLLPSLGPSLFPSLEPSLLPSLGPSLLPSFEPSLAPSTIPSTIPTPEPTLDPTSWPSSEPTVDPSREPSRDPTRLPTTGSPTPIPTATPTRRPSPIPTSRPTLQPVTLRPTFRPTPQPTFRPTPQPTPRPSRRPTPRPSRRPTAQPTVAAVPPTSSGNQDCPSMIAVEGNVTITFFFVDRGPTEEEQVEAYNATIDFFDDTFRAAFPGTFQSTVQADMISSTFDFDERDLTIEIASQYLFSPCAPSLNEAQSAVDNADYDALWSDYVRPESTDVANLLVFVEGAFFEGGPTDVPVLSGGLEIVITIEYRVGDAAPASPTDAEIDNLLDAKAAFYVQTFQSAFGDSFISLNVVEFSDMESPSSGGWVTEFVANLSLEDPLPDTDTVIAVIEEAEYTTFILEEVLQLGPYFAFVNGLDLVAGARVV</sequence>
<feature type="region of interest" description="Disordered" evidence="7">
    <location>
        <begin position="345"/>
        <end position="470"/>
    </location>
</feature>
<gene>
    <name evidence="8" type="ORF">SEMRO_10_G007930.1</name>
</gene>
<evidence type="ECO:0000256" key="2">
    <source>
        <dbReference type="ARBA" id="ARBA00021911"/>
    </source>
</evidence>
<accession>A0A9N8H1Z5</accession>
<evidence type="ECO:0000256" key="5">
    <source>
        <dbReference type="ARBA" id="ARBA00033726"/>
    </source>
</evidence>
<feature type="compositionally biased region" description="Pro residues" evidence="7">
    <location>
        <begin position="1"/>
        <end position="11"/>
    </location>
</feature>
<feature type="compositionally biased region" description="Polar residues" evidence="7">
    <location>
        <begin position="359"/>
        <end position="368"/>
    </location>
</feature>
<evidence type="ECO:0000313" key="8">
    <source>
        <dbReference type="EMBL" id="CAB9496827.1"/>
    </source>
</evidence>
<evidence type="ECO:0000256" key="6">
    <source>
        <dbReference type="ARBA" id="ARBA00045806"/>
    </source>
</evidence>
<feature type="compositionally biased region" description="Pro residues" evidence="7">
    <location>
        <begin position="390"/>
        <end position="406"/>
    </location>
</feature>
<feature type="compositionally biased region" description="Basic residues" evidence="7">
    <location>
        <begin position="438"/>
        <end position="448"/>
    </location>
</feature>
<comment type="similarity">
    <text evidence="1">Belongs to the plasmodium circumsporozoite protein family.</text>
</comment>
<keyword evidence="3" id="KW-0748">Sporozoite</keyword>
<evidence type="ECO:0000256" key="1">
    <source>
        <dbReference type="ARBA" id="ARBA00006241"/>
    </source>
</evidence>
<feature type="compositionally biased region" description="Low complexity" evidence="7">
    <location>
        <begin position="449"/>
        <end position="462"/>
    </location>
</feature>
<dbReference type="PANTHER" id="PTHR44826">
    <property type="entry name" value="SPORE COAT PROTEIN SP85"/>
    <property type="match status" value="1"/>
</dbReference>
<evidence type="ECO:0000256" key="4">
    <source>
        <dbReference type="ARBA" id="ARBA00022737"/>
    </source>
</evidence>
<dbReference type="EMBL" id="CAICTM010000010">
    <property type="protein sequence ID" value="CAB9496827.1"/>
    <property type="molecule type" value="Genomic_DNA"/>
</dbReference>
<dbReference type="Proteomes" id="UP001153069">
    <property type="component" value="Unassembled WGS sequence"/>
</dbReference>
<feature type="region of interest" description="Disordered" evidence="7">
    <location>
        <begin position="1"/>
        <end position="164"/>
    </location>
</feature>
<feature type="compositionally biased region" description="Polar residues" evidence="7">
    <location>
        <begin position="247"/>
        <end position="257"/>
    </location>
</feature>
<dbReference type="AlphaFoldDB" id="A0A9N8H1Z5"/>
<dbReference type="PANTHER" id="PTHR44826:SF3">
    <property type="entry name" value="SPORE COAT PROTEIN SP85"/>
    <property type="match status" value="1"/>
</dbReference>
<evidence type="ECO:0000313" key="9">
    <source>
        <dbReference type="Proteomes" id="UP001153069"/>
    </source>
</evidence>
<keyword evidence="4" id="KW-0677">Repeat</keyword>
<feature type="compositionally biased region" description="Polar residues" evidence="7">
    <location>
        <begin position="121"/>
        <end position="164"/>
    </location>
</feature>
<feature type="compositionally biased region" description="Basic and acidic residues" evidence="7">
    <location>
        <begin position="372"/>
        <end position="381"/>
    </location>
</feature>
<protein>
    <recommendedName>
        <fullName evidence="2">Circumsporozoite protein</fullName>
    </recommendedName>
</protein>
<organism evidence="8 9">
    <name type="scientific">Seminavis robusta</name>
    <dbReference type="NCBI Taxonomy" id="568900"/>
    <lineage>
        <taxon>Eukaryota</taxon>
        <taxon>Sar</taxon>
        <taxon>Stramenopiles</taxon>
        <taxon>Ochrophyta</taxon>
        <taxon>Bacillariophyta</taxon>
        <taxon>Bacillariophyceae</taxon>
        <taxon>Bacillariophycidae</taxon>
        <taxon>Naviculales</taxon>
        <taxon>Naviculaceae</taxon>
        <taxon>Seminavis</taxon>
    </lineage>
</organism>
<comment type="caution">
    <text evidence="8">The sequence shown here is derived from an EMBL/GenBank/DDBJ whole genome shotgun (WGS) entry which is preliminary data.</text>
</comment>
<comment type="function">
    <text evidence="6">Essential sporozoite protein. In the mosquito vector, required for sporozoite development in the oocyst, migration through the vector hemolymph and entry into the vector salivary glands. In the vertebrate host, required for sporozoite migration through the host dermis and infection of host hepatocytes. Binds to highly sulfated heparan sulfate proteoglycans (HSPGs) on the surface of host hepatocytes.</text>
</comment>
<feature type="compositionally biased region" description="Acidic residues" evidence="7">
    <location>
        <begin position="39"/>
        <end position="50"/>
    </location>
</feature>
<evidence type="ECO:0000256" key="7">
    <source>
        <dbReference type="SAM" id="MobiDB-lite"/>
    </source>
</evidence>
<evidence type="ECO:0000256" key="3">
    <source>
        <dbReference type="ARBA" id="ARBA00022522"/>
    </source>
</evidence>
<comment type="function">
    <text evidence="5">In the vertebrate host, binds to highly sulfated heparan sulfate proteoglycans (HSPGs) on the surface of host hepatocytes and is required for sporozoite invasion of the host hepatocytes.</text>
</comment>
<name>A0A9N8H1Z5_9STRA</name>
<proteinExistence type="inferred from homology"/>
<dbReference type="InterPro" id="IPR051860">
    <property type="entry name" value="Plasmodium_CSP_Invasion"/>
</dbReference>
<feature type="region of interest" description="Disordered" evidence="7">
    <location>
        <begin position="247"/>
        <end position="271"/>
    </location>
</feature>
<reference evidence="8" key="1">
    <citation type="submission" date="2020-06" db="EMBL/GenBank/DDBJ databases">
        <authorList>
            <consortium name="Plant Systems Biology data submission"/>
        </authorList>
    </citation>
    <scope>NUCLEOTIDE SEQUENCE</scope>
    <source>
        <strain evidence="8">D6</strain>
    </source>
</reference>
<feature type="compositionally biased region" description="Pro residues" evidence="7">
    <location>
        <begin position="421"/>
        <end position="437"/>
    </location>
</feature>
<keyword evidence="9" id="KW-1185">Reference proteome</keyword>